<feature type="transmembrane region" description="Helical" evidence="10">
    <location>
        <begin position="636"/>
        <end position="656"/>
    </location>
</feature>
<keyword evidence="5 10" id="KW-0812">Transmembrane</keyword>
<feature type="transmembrane region" description="Helical" evidence="10">
    <location>
        <begin position="41"/>
        <end position="64"/>
    </location>
</feature>
<accession>A0A2U3K0T2</accession>
<dbReference type="PANTHER" id="PTHR43653">
    <property type="entry name" value="CYTOCHROME C ASSEMBLY PROTEIN-RELATED"/>
    <property type="match status" value="1"/>
</dbReference>
<feature type="transmembrane region" description="Helical" evidence="10">
    <location>
        <begin position="212"/>
        <end position="231"/>
    </location>
</feature>
<evidence type="ECO:0000256" key="5">
    <source>
        <dbReference type="ARBA" id="ARBA00022692"/>
    </source>
</evidence>
<dbReference type="InterPro" id="IPR032523">
    <property type="entry name" value="CcmF_C"/>
</dbReference>
<evidence type="ECO:0000256" key="2">
    <source>
        <dbReference type="ARBA" id="ARBA00009186"/>
    </source>
</evidence>
<feature type="domain" description="Cytochrome c assembly protein" evidence="11">
    <location>
        <begin position="91"/>
        <end position="297"/>
    </location>
</feature>
<dbReference type="InterPro" id="IPR003568">
    <property type="entry name" value="Cyt_c_biogenesis_CcmF"/>
</dbReference>
<evidence type="ECO:0000256" key="8">
    <source>
        <dbReference type="ARBA" id="ARBA00023136"/>
    </source>
</evidence>
<feature type="transmembrane region" description="Helical" evidence="10">
    <location>
        <begin position="123"/>
        <end position="146"/>
    </location>
</feature>
<dbReference type="GO" id="GO:0020037">
    <property type="term" value="F:heme binding"/>
    <property type="evidence" value="ECO:0007669"/>
    <property type="project" value="InterPro"/>
</dbReference>
<feature type="transmembrane region" description="Helical" evidence="10">
    <location>
        <begin position="352"/>
        <end position="372"/>
    </location>
</feature>
<feature type="transmembrane region" description="Helical" evidence="10">
    <location>
        <begin position="179"/>
        <end position="200"/>
    </location>
</feature>
<evidence type="ECO:0000256" key="3">
    <source>
        <dbReference type="ARBA" id="ARBA00022475"/>
    </source>
</evidence>
<evidence type="ECO:0000259" key="12">
    <source>
        <dbReference type="Pfam" id="PF16327"/>
    </source>
</evidence>
<dbReference type="GO" id="GO:0015232">
    <property type="term" value="F:heme transmembrane transporter activity"/>
    <property type="evidence" value="ECO:0007669"/>
    <property type="project" value="InterPro"/>
</dbReference>
<evidence type="ECO:0000256" key="6">
    <source>
        <dbReference type="ARBA" id="ARBA00022748"/>
    </source>
</evidence>
<organism evidence="13 14">
    <name type="scientific">Candidatus Sulfotelmatobacter kueseliae</name>
    <dbReference type="NCBI Taxonomy" id="2042962"/>
    <lineage>
        <taxon>Bacteria</taxon>
        <taxon>Pseudomonadati</taxon>
        <taxon>Acidobacteriota</taxon>
        <taxon>Terriglobia</taxon>
        <taxon>Terriglobales</taxon>
        <taxon>Candidatus Korobacteraceae</taxon>
        <taxon>Candidatus Sulfotelmatobacter</taxon>
    </lineage>
</organism>
<feature type="transmembrane region" description="Helical" evidence="10">
    <location>
        <begin position="6"/>
        <end position="29"/>
    </location>
</feature>
<feature type="transmembrane region" description="Helical" evidence="10">
    <location>
        <begin position="427"/>
        <end position="443"/>
    </location>
</feature>
<dbReference type="InterPro" id="IPR003567">
    <property type="entry name" value="Cyt_c_biogenesis"/>
</dbReference>
<feature type="domain" description="Cytochrome c-type biogenesis protein CcmF C-terminal" evidence="12">
    <location>
        <begin position="318"/>
        <end position="655"/>
    </location>
</feature>
<evidence type="ECO:0000256" key="1">
    <source>
        <dbReference type="ARBA" id="ARBA00004429"/>
    </source>
</evidence>
<evidence type="ECO:0000256" key="9">
    <source>
        <dbReference type="ARBA" id="ARBA00037230"/>
    </source>
</evidence>
<comment type="similarity">
    <text evidence="2">Belongs to the CcmF/CycK/Ccl1/NrfE/CcsA family.</text>
</comment>
<dbReference type="GO" id="GO:0017004">
    <property type="term" value="P:cytochrome complex assembly"/>
    <property type="evidence" value="ECO:0007669"/>
    <property type="project" value="UniProtKB-KW"/>
</dbReference>
<dbReference type="OrthoDB" id="9761451at2"/>
<evidence type="ECO:0000313" key="13">
    <source>
        <dbReference type="EMBL" id="SPF33292.1"/>
    </source>
</evidence>
<dbReference type="InterPro" id="IPR002541">
    <property type="entry name" value="Cyt_c_assembly"/>
</dbReference>
<dbReference type="PRINTS" id="PR01410">
    <property type="entry name" value="CCBIOGENESIS"/>
</dbReference>
<evidence type="ECO:0000256" key="4">
    <source>
        <dbReference type="ARBA" id="ARBA00022519"/>
    </source>
</evidence>
<keyword evidence="8 10" id="KW-0472">Membrane</keyword>
<dbReference type="GO" id="GO:0005886">
    <property type="term" value="C:plasma membrane"/>
    <property type="evidence" value="ECO:0007669"/>
    <property type="project" value="UniProtKB-SubCell"/>
</dbReference>
<name>A0A2U3K0T2_9BACT</name>
<keyword evidence="4" id="KW-0997">Cell inner membrane</keyword>
<dbReference type="PRINTS" id="PR01411">
    <property type="entry name" value="CCMFBIOGNSIS"/>
</dbReference>
<sequence>MALIGSYALLLALALSAYSFLFGLLALAFPGEGSERVGETARRAGVVVFGAVLLAAVALVTAAFRNDFTIAYIFHHSNRDLPAPYKFATLWSGQEGSLLFWSLLLAGYGFVLRLRYKTDPRLFAYASVILATVQIFFLALVCFAAKPFGLIEGPLRPDGSGLNPLLQYPEMVIHPPMLYLGYVGFTIPFAFALGALIMKYPGEKWIHITRRWTMVTWGFLTCGIFLGAHWAYAVLGWGGYWGWDPVENASLMPWLVGTAFLHSVMMQEKRGMLKVWNMWLVFATFWLAILGTFLTRSGIISSVHAFAQSSIGTWFAWFLAITFAVFVFFFVKNKQHLRSEHRLESLVSRESSFLFNNLLFLLLTLDVLWGTWFPKISELVQGNKVTVGAPFYNRVAIPVALLLLLLTAVGPLLAWRKTSFESLKRNFLWPTIAALVLALFVMFTPRSWGSIFGLRPWADISYFYSLMSVFLSALVTFTVASEFYRGGRVISEKTGQGMFASMVQLTHRNTRRYGGYIVHFGVALVMIGFSGSVLNQDKEMEMGYGDKMSIGNYELVCRSFTQDDNPNQFSEWAIFDVYQHGQKIDTMTPVRILYKASQQPSTKPDIRSTFKEDLYLVYEGQSDKGQPIIKAHVNPMVIWIWIGAWIMVLGTGLGLIPNAPAPVTVRATKLVETAEPVATGD</sequence>
<keyword evidence="3" id="KW-1003">Cell membrane</keyword>
<evidence type="ECO:0000256" key="7">
    <source>
        <dbReference type="ARBA" id="ARBA00022989"/>
    </source>
</evidence>
<dbReference type="PANTHER" id="PTHR43653:SF1">
    <property type="entry name" value="CYTOCHROME C-TYPE BIOGENESIS PROTEIN CCMF"/>
    <property type="match status" value="1"/>
</dbReference>
<comment type="function">
    <text evidence="9">Required for the biogenesis of c-type cytochromes. Possible subunit of a heme lyase.</text>
</comment>
<feature type="transmembrane region" description="Helical" evidence="10">
    <location>
        <begin position="279"/>
        <end position="299"/>
    </location>
</feature>
<dbReference type="AlphaFoldDB" id="A0A2U3K0T2"/>
<dbReference type="Pfam" id="PF16327">
    <property type="entry name" value="CcmF_C"/>
    <property type="match status" value="1"/>
</dbReference>
<proteinExistence type="inferred from homology"/>
<feature type="transmembrane region" description="Helical" evidence="10">
    <location>
        <begin position="392"/>
        <end position="415"/>
    </location>
</feature>
<protein>
    <submittedName>
        <fullName evidence="13">Cytochrome c assembly protein</fullName>
    </submittedName>
</protein>
<feature type="transmembrane region" description="Helical" evidence="10">
    <location>
        <begin position="463"/>
        <end position="484"/>
    </location>
</feature>
<keyword evidence="6" id="KW-0201">Cytochrome c-type biogenesis</keyword>
<reference evidence="14" key="1">
    <citation type="submission" date="2018-02" db="EMBL/GenBank/DDBJ databases">
        <authorList>
            <person name="Hausmann B."/>
        </authorList>
    </citation>
    <scope>NUCLEOTIDE SEQUENCE [LARGE SCALE GENOMIC DNA]</scope>
    <source>
        <strain evidence="14">Peat soil MAG SbA1</strain>
    </source>
</reference>
<evidence type="ECO:0000259" key="11">
    <source>
        <dbReference type="Pfam" id="PF01578"/>
    </source>
</evidence>
<keyword evidence="7 10" id="KW-1133">Transmembrane helix</keyword>
<dbReference type="EMBL" id="OMOD01000020">
    <property type="protein sequence ID" value="SPF33292.1"/>
    <property type="molecule type" value="Genomic_DNA"/>
</dbReference>
<evidence type="ECO:0000256" key="10">
    <source>
        <dbReference type="SAM" id="Phobius"/>
    </source>
</evidence>
<feature type="transmembrane region" description="Helical" evidence="10">
    <location>
        <begin position="311"/>
        <end position="331"/>
    </location>
</feature>
<dbReference type="Proteomes" id="UP000238701">
    <property type="component" value="Unassembled WGS sequence"/>
</dbReference>
<feature type="transmembrane region" description="Helical" evidence="10">
    <location>
        <begin position="513"/>
        <end position="534"/>
    </location>
</feature>
<comment type="subcellular location">
    <subcellularLocation>
        <location evidence="1">Cell inner membrane</location>
        <topology evidence="1">Multi-pass membrane protein</topology>
    </subcellularLocation>
</comment>
<dbReference type="Pfam" id="PF01578">
    <property type="entry name" value="Cytochrom_C_asm"/>
    <property type="match status" value="1"/>
</dbReference>
<feature type="transmembrane region" description="Helical" evidence="10">
    <location>
        <begin position="251"/>
        <end position="267"/>
    </location>
</feature>
<gene>
    <name evidence="13" type="ORF">SBA1_1160032</name>
</gene>
<evidence type="ECO:0000313" key="14">
    <source>
        <dbReference type="Proteomes" id="UP000238701"/>
    </source>
</evidence>